<dbReference type="KEGG" id="age:AA314_00312"/>
<dbReference type="Proteomes" id="UP000035579">
    <property type="component" value="Chromosome"/>
</dbReference>
<dbReference type="EMBL" id="CP011509">
    <property type="protein sequence ID" value="AKI98685.1"/>
    <property type="molecule type" value="Genomic_DNA"/>
</dbReference>
<evidence type="ECO:0000256" key="1">
    <source>
        <dbReference type="SAM" id="MobiDB-lite"/>
    </source>
</evidence>
<name>A0AAC8Q0J1_9BACT</name>
<feature type="region of interest" description="Disordered" evidence="1">
    <location>
        <begin position="1"/>
        <end position="29"/>
    </location>
</feature>
<reference evidence="2 3" key="1">
    <citation type="submission" date="2015-05" db="EMBL/GenBank/DDBJ databases">
        <title>Genome assembly of Archangium gephyra DSM 2261.</title>
        <authorList>
            <person name="Sharma G."/>
            <person name="Subramanian S."/>
        </authorList>
    </citation>
    <scope>NUCLEOTIDE SEQUENCE [LARGE SCALE GENOMIC DNA]</scope>
    <source>
        <strain evidence="2 3">DSM 2261</strain>
    </source>
</reference>
<organism evidence="2 3">
    <name type="scientific">Archangium gephyra</name>
    <dbReference type="NCBI Taxonomy" id="48"/>
    <lineage>
        <taxon>Bacteria</taxon>
        <taxon>Pseudomonadati</taxon>
        <taxon>Myxococcota</taxon>
        <taxon>Myxococcia</taxon>
        <taxon>Myxococcales</taxon>
        <taxon>Cystobacterineae</taxon>
        <taxon>Archangiaceae</taxon>
        <taxon>Archangium</taxon>
    </lineage>
</organism>
<feature type="compositionally biased region" description="Pro residues" evidence="1">
    <location>
        <begin position="18"/>
        <end position="27"/>
    </location>
</feature>
<evidence type="ECO:0000313" key="3">
    <source>
        <dbReference type="Proteomes" id="UP000035579"/>
    </source>
</evidence>
<protein>
    <submittedName>
        <fullName evidence="2">Uncharacterized protein</fullName>
    </submittedName>
</protein>
<evidence type="ECO:0000313" key="2">
    <source>
        <dbReference type="EMBL" id="AKI98685.1"/>
    </source>
</evidence>
<dbReference type="AlphaFoldDB" id="A0AAC8Q0J1"/>
<feature type="region of interest" description="Disordered" evidence="1">
    <location>
        <begin position="86"/>
        <end position="111"/>
    </location>
</feature>
<gene>
    <name evidence="2" type="ORF">AA314_00312</name>
</gene>
<accession>A0AAC8Q0J1</accession>
<proteinExistence type="predicted"/>
<feature type="compositionally biased region" description="Polar residues" evidence="1">
    <location>
        <begin position="100"/>
        <end position="110"/>
    </location>
</feature>
<sequence>MASRQPPARARALYQAPAPTPQGPRLPDPGCSNWSDCRTSCSGARPEACSARFSTTCPTVGQLRTARAREVLGEVFHNLSNCWTSSHGSRPGGARPRVMNTDSGTLTPSLSRGERGYWARGGLRVGLW</sequence>